<name>A0A9Q0GLJ8_9MAGN</name>
<dbReference type="AlphaFoldDB" id="A0A9Q0GLJ8"/>
<dbReference type="EMBL" id="JAMYWD010001073">
    <property type="protein sequence ID" value="KAJ4945364.1"/>
    <property type="molecule type" value="Genomic_DNA"/>
</dbReference>
<evidence type="ECO:0000313" key="2">
    <source>
        <dbReference type="EMBL" id="KAJ4945364.1"/>
    </source>
</evidence>
<dbReference type="Proteomes" id="UP001141806">
    <property type="component" value="Unassembled WGS sequence"/>
</dbReference>
<comment type="caution">
    <text evidence="2">The sequence shown here is derived from an EMBL/GenBank/DDBJ whole genome shotgun (WGS) entry which is preliminary data.</text>
</comment>
<keyword evidence="3" id="KW-1185">Reference proteome</keyword>
<evidence type="ECO:0000313" key="3">
    <source>
        <dbReference type="Proteomes" id="UP001141806"/>
    </source>
</evidence>
<accession>A0A9Q0GLJ8</accession>
<gene>
    <name evidence="2" type="ORF">NE237_002687</name>
</gene>
<feature type="region of interest" description="Disordered" evidence="1">
    <location>
        <begin position="30"/>
        <end position="56"/>
    </location>
</feature>
<sequence length="174" mass="19388">MKEEETPLDPLGLDIKDRLEGYGVCPAEEGGLVKPDWTDRPVGAGGQSGQLLQPGSQIVTPVSFISKEEDQRRTVERTRREAILKDNPVDAAMEGDHFEMLKRGLKSEKSSPMVNNLVTNVYGVEMSGDEDEGLFEDNAKKSRKRKDYSKLGKGMLTWSKVRTTYEEAEQPING</sequence>
<evidence type="ECO:0000256" key="1">
    <source>
        <dbReference type="SAM" id="MobiDB-lite"/>
    </source>
</evidence>
<reference evidence="2" key="1">
    <citation type="journal article" date="2023" name="Plant J.">
        <title>The genome of the king protea, Protea cynaroides.</title>
        <authorList>
            <person name="Chang J."/>
            <person name="Duong T.A."/>
            <person name="Schoeman C."/>
            <person name="Ma X."/>
            <person name="Roodt D."/>
            <person name="Barker N."/>
            <person name="Li Z."/>
            <person name="Van de Peer Y."/>
            <person name="Mizrachi E."/>
        </authorList>
    </citation>
    <scope>NUCLEOTIDE SEQUENCE</scope>
    <source>
        <tissue evidence="2">Young leaves</tissue>
    </source>
</reference>
<organism evidence="2 3">
    <name type="scientific">Protea cynaroides</name>
    <dbReference type="NCBI Taxonomy" id="273540"/>
    <lineage>
        <taxon>Eukaryota</taxon>
        <taxon>Viridiplantae</taxon>
        <taxon>Streptophyta</taxon>
        <taxon>Embryophyta</taxon>
        <taxon>Tracheophyta</taxon>
        <taxon>Spermatophyta</taxon>
        <taxon>Magnoliopsida</taxon>
        <taxon>Proteales</taxon>
        <taxon>Proteaceae</taxon>
        <taxon>Protea</taxon>
    </lineage>
</organism>
<protein>
    <submittedName>
        <fullName evidence="2">Uncharacterized protein</fullName>
    </submittedName>
</protein>
<proteinExistence type="predicted"/>